<keyword evidence="1" id="KW-0812">Transmembrane</keyword>
<comment type="caution">
    <text evidence="2">The sequence shown here is derived from an EMBL/GenBank/DDBJ whole genome shotgun (WGS) entry which is preliminary data.</text>
</comment>
<evidence type="ECO:0000313" key="3">
    <source>
        <dbReference type="Proteomes" id="UP000031668"/>
    </source>
</evidence>
<keyword evidence="1" id="KW-0472">Membrane</keyword>
<keyword evidence="1" id="KW-1133">Transmembrane helix</keyword>
<dbReference type="Proteomes" id="UP000031668">
    <property type="component" value="Unassembled WGS sequence"/>
</dbReference>
<evidence type="ECO:0000313" key="2">
    <source>
        <dbReference type="EMBL" id="KII63325.1"/>
    </source>
</evidence>
<accession>A0A0C2M8K2</accession>
<keyword evidence="3" id="KW-1185">Reference proteome</keyword>
<gene>
    <name evidence="2" type="ORF">RF11_15759</name>
</gene>
<sequence length="122" mass="14008">MAERFVFIFINHGYFSCAILDVCALGRKPSISPFENASTIISAKLMGMSIMLATYHYNIKNWKSRENTIRDTLSKLMLNDSPDDEHPEEPKVQLVNSKFQINKKILSKGTEKERFILLKDVP</sequence>
<feature type="transmembrane region" description="Helical" evidence="1">
    <location>
        <begin position="37"/>
        <end position="57"/>
    </location>
</feature>
<evidence type="ECO:0000256" key="1">
    <source>
        <dbReference type="SAM" id="Phobius"/>
    </source>
</evidence>
<dbReference type="AlphaFoldDB" id="A0A0C2M8K2"/>
<protein>
    <submittedName>
        <fullName evidence="2">Uncharacterized protein</fullName>
    </submittedName>
</protein>
<dbReference type="EMBL" id="JWZT01004720">
    <property type="protein sequence ID" value="KII63325.1"/>
    <property type="molecule type" value="Genomic_DNA"/>
</dbReference>
<reference evidence="2 3" key="1">
    <citation type="journal article" date="2014" name="Genome Biol. Evol.">
        <title>The genome of the myxosporean Thelohanellus kitauei shows adaptations to nutrient acquisition within its fish host.</title>
        <authorList>
            <person name="Yang Y."/>
            <person name="Xiong J."/>
            <person name="Zhou Z."/>
            <person name="Huo F."/>
            <person name="Miao W."/>
            <person name="Ran C."/>
            <person name="Liu Y."/>
            <person name="Zhang J."/>
            <person name="Feng J."/>
            <person name="Wang M."/>
            <person name="Wang M."/>
            <person name="Wang L."/>
            <person name="Yao B."/>
        </authorList>
    </citation>
    <scope>NUCLEOTIDE SEQUENCE [LARGE SCALE GENOMIC DNA]</scope>
    <source>
        <strain evidence="2">Wuqing</strain>
    </source>
</reference>
<feature type="transmembrane region" description="Helical" evidence="1">
    <location>
        <begin position="6"/>
        <end position="25"/>
    </location>
</feature>
<name>A0A0C2M8K2_THEKT</name>
<organism evidence="2 3">
    <name type="scientific">Thelohanellus kitauei</name>
    <name type="common">Myxosporean</name>
    <dbReference type="NCBI Taxonomy" id="669202"/>
    <lineage>
        <taxon>Eukaryota</taxon>
        <taxon>Metazoa</taxon>
        <taxon>Cnidaria</taxon>
        <taxon>Myxozoa</taxon>
        <taxon>Myxosporea</taxon>
        <taxon>Bivalvulida</taxon>
        <taxon>Platysporina</taxon>
        <taxon>Myxobolidae</taxon>
        <taxon>Thelohanellus</taxon>
    </lineage>
</organism>
<proteinExistence type="predicted"/>